<proteinExistence type="inferred from homology"/>
<comment type="subcellular location">
    <subcellularLocation>
        <location evidence="1">Golgi apparatus membrane</location>
        <topology evidence="1">Single-pass type II membrane protein</topology>
    </subcellularLocation>
</comment>
<evidence type="ECO:0000256" key="5">
    <source>
        <dbReference type="ARBA" id="ARBA00022968"/>
    </source>
</evidence>
<evidence type="ECO:0000313" key="13">
    <source>
        <dbReference type="Proteomes" id="UP001279410"/>
    </source>
</evidence>
<feature type="region of interest" description="Disordered" evidence="10">
    <location>
        <begin position="60"/>
        <end position="87"/>
    </location>
</feature>
<comment type="caution">
    <text evidence="12">The sequence shown here is derived from an EMBL/GenBank/DDBJ whole genome shotgun (WGS) entry which is preliminary data.</text>
</comment>
<dbReference type="Gene3D" id="3.40.50.300">
    <property type="entry name" value="P-loop containing nucleotide triphosphate hydrolases"/>
    <property type="match status" value="1"/>
</dbReference>
<keyword evidence="7" id="KW-0333">Golgi apparatus</keyword>
<accession>A0AAD3MUB2</accession>
<keyword evidence="3" id="KW-0808">Transferase</keyword>
<dbReference type="AlphaFoldDB" id="A0AAD3MUB2"/>
<evidence type="ECO:0000256" key="2">
    <source>
        <dbReference type="ARBA" id="ARBA00008124"/>
    </source>
</evidence>
<dbReference type="GO" id="GO:0000139">
    <property type="term" value="C:Golgi membrane"/>
    <property type="evidence" value="ECO:0007669"/>
    <property type="project" value="UniProtKB-SubCell"/>
</dbReference>
<organism evidence="12 13">
    <name type="scientific">Lates japonicus</name>
    <name type="common">Japanese lates</name>
    <dbReference type="NCBI Taxonomy" id="270547"/>
    <lineage>
        <taxon>Eukaryota</taxon>
        <taxon>Metazoa</taxon>
        <taxon>Chordata</taxon>
        <taxon>Craniata</taxon>
        <taxon>Vertebrata</taxon>
        <taxon>Euteleostomi</taxon>
        <taxon>Actinopterygii</taxon>
        <taxon>Neopterygii</taxon>
        <taxon>Teleostei</taxon>
        <taxon>Neoteleostei</taxon>
        <taxon>Acanthomorphata</taxon>
        <taxon>Carangaria</taxon>
        <taxon>Carangaria incertae sedis</taxon>
        <taxon>Centropomidae</taxon>
        <taxon>Lates</taxon>
    </lineage>
</organism>
<sequence>MAFHWLAAQLWRHRVAGLMVIMGVTSLLILLGTHLLQHSSPHEWPKGWSKIPAKDKKGLPAYAKQRPNKPYQNYRRSDTQSTSAQAEKDANLHNILRTRTHAPVVFLKTHKTGGSTVQNLLFRMGEKDRATFAFPYYTYQFSYPDKFRAEFVDELPDGSSQFDILCSHMRLDVEQVKQIMPPNTTYITILREPLQTFESVFSYYTSTIPAFTLAKKVAETAEHKSALSVFLESPESFWDPKEPENGLAKNPMSFDLGLNSQQWNSSWLADLTLLKETFQLVMIAEHFDESLVLLGALLKLELEELAYLRLNTRSPQYVTLLDDITKTRLRAWNRMDVLLYDFFLKLFWEKAEQYGLERLNRDVTLLRVSTDRIRQKCVARKGVPPEELEDFIRPWQTDSVTILGYQIQGNLTKHEQGFCMRLVLPELQYHAHLYFLQYGRDMRAARTE</sequence>
<dbReference type="InterPro" id="IPR027417">
    <property type="entry name" value="P-loop_NTPase"/>
</dbReference>
<keyword evidence="9" id="KW-0325">Glycoprotein</keyword>
<dbReference type="GO" id="GO:0001733">
    <property type="term" value="F:galactosylceramide sulfotransferase activity"/>
    <property type="evidence" value="ECO:0007669"/>
    <property type="project" value="InterPro"/>
</dbReference>
<feature type="transmembrane region" description="Helical" evidence="11">
    <location>
        <begin position="15"/>
        <end position="36"/>
    </location>
</feature>
<dbReference type="PANTHER" id="PTHR14647:SF84">
    <property type="entry name" value="GALACTOSE-3-O-SULFOTRANSFERASE 2-LIKE"/>
    <property type="match status" value="1"/>
</dbReference>
<dbReference type="InterPro" id="IPR009729">
    <property type="entry name" value="Gal-3-0_sulfotransfrase"/>
</dbReference>
<keyword evidence="8 11" id="KW-0472">Membrane</keyword>
<evidence type="ECO:0000256" key="4">
    <source>
        <dbReference type="ARBA" id="ARBA00022692"/>
    </source>
</evidence>
<evidence type="ECO:0000256" key="7">
    <source>
        <dbReference type="ARBA" id="ARBA00023034"/>
    </source>
</evidence>
<dbReference type="SUPFAM" id="SSF52540">
    <property type="entry name" value="P-loop containing nucleoside triphosphate hydrolases"/>
    <property type="match status" value="1"/>
</dbReference>
<dbReference type="PANTHER" id="PTHR14647">
    <property type="entry name" value="GALACTOSE-3-O-SULFOTRANSFERASE"/>
    <property type="match status" value="1"/>
</dbReference>
<keyword evidence="6 11" id="KW-1133">Transmembrane helix</keyword>
<keyword evidence="4 11" id="KW-0812">Transmembrane</keyword>
<evidence type="ECO:0000256" key="10">
    <source>
        <dbReference type="SAM" id="MobiDB-lite"/>
    </source>
</evidence>
<evidence type="ECO:0000313" key="12">
    <source>
        <dbReference type="EMBL" id="GLD60383.1"/>
    </source>
</evidence>
<gene>
    <name evidence="12" type="ORF">AKAME5_001228700</name>
</gene>
<evidence type="ECO:0000256" key="6">
    <source>
        <dbReference type="ARBA" id="ARBA00022989"/>
    </source>
</evidence>
<protein>
    <submittedName>
        <fullName evidence="12">Galactose-3-O-sulfotransferase 2-like protein</fullName>
    </submittedName>
</protein>
<evidence type="ECO:0000256" key="3">
    <source>
        <dbReference type="ARBA" id="ARBA00022679"/>
    </source>
</evidence>
<evidence type="ECO:0000256" key="9">
    <source>
        <dbReference type="ARBA" id="ARBA00023180"/>
    </source>
</evidence>
<name>A0AAD3MUB2_LATJO</name>
<dbReference type="EMBL" id="BRZM01000041">
    <property type="protein sequence ID" value="GLD60383.1"/>
    <property type="molecule type" value="Genomic_DNA"/>
</dbReference>
<dbReference type="GO" id="GO:0009247">
    <property type="term" value="P:glycolipid biosynthetic process"/>
    <property type="evidence" value="ECO:0007669"/>
    <property type="project" value="InterPro"/>
</dbReference>
<evidence type="ECO:0000256" key="1">
    <source>
        <dbReference type="ARBA" id="ARBA00004323"/>
    </source>
</evidence>
<evidence type="ECO:0000256" key="11">
    <source>
        <dbReference type="SAM" id="Phobius"/>
    </source>
</evidence>
<keyword evidence="5" id="KW-0735">Signal-anchor</keyword>
<dbReference type="Pfam" id="PF06990">
    <property type="entry name" value="Gal-3-0_sulfotr"/>
    <property type="match status" value="1"/>
</dbReference>
<comment type="similarity">
    <text evidence="2">Belongs to the galactose-3-O-sulfotransferase family.</text>
</comment>
<reference evidence="12" key="1">
    <citation type="submission" date="2022-08" db="EMBL/GenBank/DDBJ databases">
        <title>Genome sequencing of akame (Lates japonicus).</title>
        <authorList>
            <person name="Hashiguchi Y."/>
            <person name="Takahashi H."/>
        </authorList>
    </citation>
    <scope>NUCLEOTIDE SEQUENCE</scope>
    <source>
        <strain evidence="12">Kochi</strain>
    </source>
</reference>
<dbReference type="Proteomes" id="UP001279410">
    <property type="component" value="Unassembled WGS sequence"/>
</dbReference>
<evidence type="ECO:0000256" key="8">
    <source>
        <dbReference type="ARBA" id="ARBA00023136"/>
    </source>
</evidence>
<keyword evidence="13" id="KW-1185">Reference proteome</keyword>